<feature type="signal peptide" evidence="4">
    <location>
        <begin position="1"/>
        <end position="18"/>
    </location>
</feature>
<dbReference type="RefSeq" id="WP_204735542.1">
    <property type="nucleotide sequence ID" value="NZ_JAVDWE010000015.1"/>
</dbReference>
<evidence type="ECO:0000256" key="4">
    <source>
        <dbReference type="SAM" id="SignalP"/>
    </source>
</evidence>
<evidence type="ECO:0000256" key="2">
    <source>
        <dbReference type="ARBA" id="ARBA00022526"/>
    </source>
</evidence>
<dbReference type="EMBL" id="JAVDWE010000015">
    <property type="protein sequence ID" value="MDR7096606.1"/>
    <property type="molecule type" value="Genomic_DNA"/>
</dbReference>
<dbReference type="PANTHER" id="PTHR30344:SF1">
    <property type="entry name" value="6-PHOSPHOGLUCONOLACTONASE"/>
    <property type="match status" value="1"/>
</dbReference>
<keyword evidence="2" id="KW-0119">Carbohydrate metabolism</keyword>
<organism evidence="5 6">
    <name type="scientific">Hydrogenophaga laconesensis</name>
    <dbReference type="NCBI Taxonomy" id="1805971"/>
    <lineage>
        <taxon>Bacteria</taxon>
        <taxon>Pseudomonadati</taxon>
        <taxon>Pseudomonadota</taxon>
        <taxon>Betaproteobacteria</taxon>
        <taxon>Burkholderiales</taxon>
        <taxon>Comamonadaceae</taxon>
        <taxon>Hydrogenophaga</taxon>
    </lineage>
</organism>
<comment type="caution">
    <text evidence="5">The sequence shown here is derived from an EMBL/GenBank/DDBJ whole genome shotgun (WGS) entry which is preliminary data.</text>
</comment>
<gene>
    <name evidence="5" type="ORF">J2X09_004363</name>
</gene>
<accession>A0ABU1VGK6</accession>
<protein>
    <submittedName>
        <fullName evidence="5">6-phosphogluconolactonase (Cycloisomerase 2 family)</fullName>
    </submittedName>
</protein>
<dbReference type="Gene3D" id="2.130.10.10">
    <property type="entry name" value="YVTN repeat-like/Quinoprotein amine dehydrogenase"/>
    <property type="match status" value="2"/>
</dbReference>
<comment type="similarity">
    <text evidence="1">Belongs to the cycloisomerase 2 family.</text>
</comment>
<dbReference type="PANTHER" id="PTHR30344">
    <property type="entry name" value="6-PHOSPHOGLUCONOLACTONASE-RELATED"/>
    <property type="match status" value="1"/>
</dbReference>
<dbReference type="SUPFAM" id="SSF51004">
    <property type="entry name" value="C-terminal (heme d1) domain of cytochrome cd1-nitrite reductase"/>
    <property type="match status" value="1"/>
</dbReference>
<proteinExistence type="inferred from homology"/>
<dbReference type="InterPro" id="IPR011048">
    <property type="entry name" value="Haem_d1_sf"/>
</dbReference>
<dbReference type="InterPro" id="IPR050282">
    <property type="entry name" value="Cycloisomerase_2"/>
</dbReference>
<keyword evidence="6" id="KW-1185">Reference proteome</keyword>
<feature type="chain" id="PRO_5046550233" evidence="4">
    <location>
        <begin position="19"/>
        <end position="486"/>
    </location>
</feature>
<dbReference type="InterPro" id="IPR015943">
    <property type="entry name" value="WD40/YVTN_repeat-like_dom_sf"/>
</dbReference>
<evidence type="ECO:0000313" key="6">
    <source>
        <dbReference type="Proteomes" id="UP001265550"/>
    </source>
</evidence>
<dbReference type="Pfam" id="PF10282">
    <property type="entry name" value="Lactonase"/>
    <property type="match status" value="1"/>
</dbReference>
<dbReference type="InterPro" id="IPR019405">
    <property type="entry name" value="Lactonase_7-beta_prop"/>
</dbReference>
<evidence type="ECO:0000256" key="1">
    <source>
        <dbReference type="ARBA" id="ARBA00005564"/>
    </source>
</evidence>
<evidence type="ECO:0000313" key="5">
    <source>
        <dbReference type="EMBL" id="MDR7096606.1"/>
    </source>
</evidence>
<sequence length="486" mass="49998">MPTTIAPRFVRRSLPALALGASLMLLTACGGSSHSDAPTTSTPPAPVVTPTPVIPPAPGTPPVTPAVTHTVGGTVSGLGSGQLILQNNGADALNITANGAFTFATSVADQATYNVTLFTQPPGHVCSIANGSGTIASANVTNVAVSCVATAAVSWVYIPDYGNDRVLGYRIDRTTGARTDLPGSPYPAGDNNRWIAKTPDHRFIYTTNLASNTVSGYSVNATTGELTALPGGPVATGTGPMSMEISPDGRFGYVANSQGSSVSAYSIDATTGVLTEVAGSPFAAGNIPTKIAITPDSHHLYVTNQNGMDVSGFSINTATGALTPVAGSPWTNGGQGYGIAMHPSGDFLYVTGWQARLNVYRIDPTTGALTDLMPGGYTTASSTWEWKSFTTNGAGTVGYLGTNQGIRLYDIDTASGALTEQASQPNNIRTEYVTTNASGTRLYSSDFHTITFHIADIDAGNGSLTATPGSPFYVGARPYNLVVIEP</sequence>
<dbReference type="Proteomes" id="UP001265550">
    <property type="component" value="Unassembled WGS sequence"/>
</dbReference>
<name>A0ABU1VGK6_9BURK</name>
<keyword evidence="2" id="KW-0313">Glucose metabolism</keyword>
<reference evidence="5 6" key="1">
    <citation type="submission" date="2023-07" db="EMBL/GenBank/DDBJ databases">
        <title>Sorghum-associated microbial communities from plants grown in Nebraska, USA.</title>
        <authorList>
            <person name="Schachtman D."/>
        </authorList>
    </citation>
    <scope>NUCLEOTIDE SEQUENCE [LARGE SCALE GENOMIC DNA]</scope>
    <source>
        <strain evidence="5 6">BE240</strain>
    </source>
</reference>
<feature type="region of interest" description="Disordered" evidence="3">
    <location>
        <begin position="32"/>
        <end position="63"/>
    </location>
</feature>
<evidence type="ECO:0000256" key="3">
    <source>
        <dbReference type="SAM" id="MobiDB-lite"/>
    </source>
</evidence>
<feature type="compositionally biased region" description="Pro residues" evidence="3">
    <location>
        <begin position="41"/>
        <end position="63"/>
    </location>
</feature>
<keyword evidence="4" id="KW-0732">Signal</keyword>